<dbReference type="RefSeq" id="WP_265680513.1">
    <property type="nucleotide sequence ID" value="NZ_CP120863.1"/>
</dbReference>
<accession>A0ABY8F1C5</accession>
<protein>
    <submittedName>
        <fullName evidence="1">HAD family phosphatase</fullName>
    </submittedName>
</protein>
<gene>
    <name evidence="1" type="ORF">K1718_24465</name>
</gene>
<organism evidence="1 2">
    <name type="scientific">Roseibium porphyridii</name>
    <dbReference type="NCBI Taxonomy" id="2866279"/>
    <lineage>
        <taxon>Bacteria</taxon>
        <taxon>Pseudomonadati</taxon>
        <taxon>Pseudomonadota</taxon>
        <taxon>Alphaproteobacteria</taxon>
        <taxon>Hyphomicrobiales</taxon>
        <taxon>Stappiaceae</taxon>
        <taxon>Roseibium</taxon>
    </lineage>
</organism>
<proteinExistence type="predicted"/>
<sequence>MNDVITTVVFDIGNVLIEWNPEHLYRRLIPDEVERADFLQNVCNMNWNLEQDLGRSWAEAVDTLCALHPDKADLIAAYSDQWHEMIPGEVSGTRQILQELQEKNTPLFAVTNFSNEKFAECLVRFPFLKTSFVDTVVSAEERLIKPDPRIYQVLFNRNGLEPGTCLFIDDSAANVEAARNVGMQAHHFKEAHALRQDLKNRGLLTN</sequence>
<dbReference type="InterPro" id="IPR006439">
    <property type="entry name" value="HAD-SF_hydro_IA"/>
</dbReference>
<dbReference type="Pfam" id="PF00702">
    <property type="entry name" value="Hydrolase"/>
    <property type="match status" value="1"/>
</dbReference>
<dbReference type="InterPro" id="IPR023214">
    <property type="entry name" value="HAD_sf"/>
</dbReference>
<dbReference type="Gene3D" id="3.40.50.1000">
    <property type="entry name" value="HAD superfamily/HAD-like"/>
    <property type="match status" value="1"/>
</dbReference>
<evidence type="ECO:0000313" key="2">
    <source>
        <dbReference type="Proteomes" id="UP001209803"/>
    </source>
</evidence>
<dbReference type="InterPro" id="IPR023198">
    <property type="entry name" value="PGP-like_dom2"/>
</dbReference>
<dbReference type="SFLD" id="SFLDS00003">
    <property type="entry name" value="Haloacid_Dehalogenase"/>
    <property type="match status" value="1"/>
</dbReference>
<dbReference type="SUPFAM" id="SSF56784">
    <property type="entry name" value="HAD-like"/>
    <property type="match status" value="1"/>
</dbReference>
<dbReference type="InterPro" id="IPR036412">
    <property type="entry name" value="HAD-like_sf"/>
</dbReference>
<dbReference type="NCBIfam" id="TIGR01509">
    <property type="entry name" value="HAD-SF-IA-v3"/>
    <property type="match status" value="1"/>
</dbReference>
<evidence type="ECO:0000313" key="1">
    <source>
        <dbReference type="EMBL" id="WFE89273.1"/>
    </source>
</evidence>
<dbReference type="PANTHER" id="PTHR43611">
    <property type="entry name" value="ALPHA-D-GLUCOSE 1-PHOSPHATE PHOSPHATASE"/>
    <property type="match status" value="1"/>
</dbReference>
<dbReference type="Gene3D" id="1.10.150.240">
    <property type="entry name" value="Putative phosphatase, domain 2"/>
    <property type="match status" value="1"/>
</dbReference>
<dbReference type="EMBL" id="CP120863">
    <property type="protein sequence ID" value="WFE89273.1"/>
    <property type="molecule type" value="Genomic_DNA"/>
</dbReference>
<keyword evidence="2" id="KW-1185">Reference proteome</keyword>
<dbReference type="PRINTS" id="PR00413">
    <property type="entry name" value="HADHALOGNASE"/>
</dbReference>
<dbReference type="SFLD" id="SFLDG01129">
    <property type="entry name" value="C1.5:_HAD__Beta-PGM__Phosphata"/>
    <property type="match status" value="1"/>
</dbReference>
<dbReference type="CDD" id="cd02603">
    <property type="entry name" value="HAD_sEH-N_like"/>
    <property type="match status" value="1"/>
</dbReference>
<reference evidence="1 2" key="1">
    <citation type="submission" date="2023-03" db="EMBL/GenBank/DDBJ databases">
        <title>Roseibium porphyridii sp. nov. and Roseibium rhodosorbium sp. nov. isolated from marine algae, Porphyridium cruentum and Rhodosorus marinus, respectively.</title>
        <authorList>
            <person name="Lee M.W."/>
            <person name="Choi B.J."/>
            <person name="Lee J.K."/>
            <person name="Choi D.G."/>
            <person name="Baek J.H."/>
            <person name="Bayburt H."/>
            <person name="Kim J.M."/>
            <person name="Han D.M."/>
            <person name="Kim K.H."/>
            <person name="Jeon C.O."/>
        </authorList>
    </citation>
    <scope>NUCLEOTIDE SEQUENCE [LARGE SCALE GENOMIC DNA]</scope>
    <source>
        <strain evidence="1 2">KMA01</strain>
    </source>
</reference>
<dbReference type="PANTHER" id="PTHR43611:SF3">
    <property type="entry name" value="FLAVIN MONONUCLEOTIDE HYDROLASE 1, CHLOROPLATIC"/>
    <property type="match status" value="1"/>
</dbReference>
<dbReference type="Proteomes" id="UP001209803">
    <property type="component" value="Chromosome"/>
</dbReference>
<name>A0ABY8F1C5_9HYPH</name>